<dbReference type="GeneID" id="59371568"/>
<accession>A0A8H7A784</accession>
<feature type="domain" description="DUF6593" evidence="1">
    <location>
        <begin position="51"/>
        <end position="168"/>
    </location>
</feature>
<dbReference type="Proteomes" id="UP000623687">
    <property type="component" value="Unassembled WGS sequence"/>
</dbReference>
<comment type="caution">
    <text evidence="2">The sequence shown here is derived from an EMBL/GenBank/DDBJ whole genome shotgun (WGS) entry which is preliminary data.</text>
</comment>
<proteinExistence type="predicted"/>
<keyword evidence="3" id="KW-1185">Reference proteome</keyword>
<dbReference type="EMBL" id="JACETU010000001">
    <property type="protein sequence ID" value="KAF7441377.1"/>
    <property type="molecule type" value="Genomic_DNA"/>
</dbReference>
<evidence type="ECO:0000313" key="2">
    <source>
        <dbReference type="EMBL" id="KAF7441377.1"/>
    </source>
</evidence>
<sequence length="193" mass="21244">MSNLNPFAQWPSSGGFPGSSLPSVFGALPFTGPSTQPAVLAFTFVFNPTIMNSIVTGPDDQPYYRISTDNPTPGFTFIHNTQGRPIVVIEWQAHPVVEVRDIIPKQLASQWLELSSQRNSRHMEVRGKRYVWTPGDGSIILLNPATNPPERMGRLFNGQHRATLELTSYAIHAGLTEVAIVSAFLLICGRNVD</sequence>
<dbReference type="VEuPathDB" id="FungiDB:PC9H_001727"/>
<protein>
    <recommendedName>
        <fullName evidence="1">DUF6593 domain-containing protein</fullName>
    </recommendedName>
</protein>
<dbReference type="InterPro" id="IPR046528">
    <property type="entry name" value="DUF6593"/>
</dbReference>
<organism evidence="2 3">
    <name type="scientific">Pleurotus ostreatus</name>
    <name type="common">Oyster mushroom</name>
    <name type="synonym">White-rot fungus</name>
    <dbReference type="NCBI Taxonomy" id="5322"/>
    <lineage>
        <taxon>Eukaryota</taxon>
        <taxon>Fungi</taxon>
        <taxon>Dikarya</taxon>
        <taxon>Basidiomycota</taxon>
        <taxon>Agaricomycotina</taxon>
        <taxon>Agaricomycetes</taxon>
        <taxon>Agaricomycetidae</taxon>
        <taxon>Agaricales</taxon>
        <taxon>Pleurotineae</taxon>
        <taxon>Pleurotaceae</taxon>
        <taxon>Pleurotus</taxon>
    </lineage>
</organism>
<evidence type="ECO:0000259" key="1">
    <source>
        <dbReference type="Pfam" id="PF20236"/>
    </source>
</evidence>
<dbReference type="AlphaFoldDB" id="A0A8H7A784"/>
<gene>
    <name evidence="2" type="ORF">PC9H_001727</name>
</gene>
<name>A0A8H7A784_PLEOS</name>
<dbReference type="RefSeq" id="XP_036637221.1">
    <property type="nucleotide sequence ID" value="XM_036771376.1"/>
</dbReference>
<dbReference type="Pfam" id="PF20236">
    <property type="entry name" value="DUF6593"/>
    <property type="match status" value="1"/>
</dbReference>
<evidence type="ECO:0000313" key="3">
    <source>
        <dbReference type="Proteomes" id="UP000623687"/>
    </source>
</evidence>
<reference evidence="2" key="1">
    <citation type="submission" date="2019-07" db="EMBL/GenBank/DDBJ databases">
        <authorList>
            <person name="Palmer J.M."/>
        </authorList>
    </citation>
    <scope>NUCLEOTIDE SEQUENCE</scope>
    <source>
        <strain evidence="2">PC9</strain>
    </source>
</reference>
<dbReference type="OrthoDB" id="3191568at2759"/>